<name>A0A1V1PFD8_9BACT</name>
<reference evidence="2" key="1">
    <citation type="submission" date="2012-11" db="EMBL/GenBank/DDBJ databases">
        <authorList>
            <person name="Lucero-Rivera Y.E."/>
            <person name="Tovar-Ramirez D."/>
        </authorList>
    </citation>
    <scope>NUCLEOTIDE SEQUENCE [LARGE SCALE GENOMIC DNA]</scope>
    <source>
        <strain evidence="2">Araruama</strain>
    </source>
</reference>
<dbReference type="AlphaFoldDB" id="A0A1V1PFD8"/>
<dbReference type="Proteomes" id="UP000189670">
    <property type="component" value="Unassembled WGS sequence"/>
</dbReference>
<sequence length="525" mass="61818">MLKEFYGVLKDNEAGPLVEFLFITGVSKFSQVSVFSELNTLTDMTMDENYATLLGYTQEDLDTCFEDWINYWSQKTDMRPQAIKQQLKERYNGFRFSISDTYVYNPISVLNALKNQSFGSYWFRTATPTFLIQLLLKSEISIPEIEQAQLMPIRFDSFEPDNINIIAIMFQTGYLTIKNVVTNQSGQNLFSLNFPNNEVKEAFLELLMIQFAQIKHHSSNYLLILQDLMQERFHAAINTMQTLFERIPQLENHDSQFFHQFFYMMINSACPSSRMIDKDDKMMVLIDEKEQQFAINFSCQYSINELLQQMKANPSLPGDIYKIAIHFDTDQRKIEEWDVAMPKPKPVILSEAQRHKIQKTKIFIASSNDLSHERKEIVLWASRKNKKLIEKNKYIDLILWEDLLQSFQGDRIQDYFNQEMIQCDIVIVLFYTQLGTFTREEFELTWRCLNQPNNPQHLFVFFKTTPPKQISKDYIKVLELREQIEQSQQIYLLFDSVDSLLLQLGQQIDLVMARQECSTQCPKPM</sequence>
<dbReference type="PANTHER" id="PTHR34825:SF1">
    <property type="entry name" value="AAA-ATPASE-LIKE DOMAIN-CONTAINING PROTEIN"/>
    <property type="match status" value="1"/>
</dbReference>
<evidence type="ECO:0000313" key="1">
    <source>
        <dbReference type="EMBL" id="ETR73601.1"/>
    </source>
</evidence>
<proteinExistence type="predicted"/>
<dbReference type="PANTHER" id="PTHR34825">
    <property type="entry name" value="CONSERVED PROTEIN, WITH A WEAK D-GALACTARATE DEHYDRATASE/ALTRONATE HYDROLASE DOMAIN"/>
    <property type="match status" value="1"/>
</dbReference>
<gene>
    <name evidence="1" type="ORF">OMM_00829</name>
</gene>
<protein>
    <submittedName>
        <fullName evidence="1">AAA-ATPase</fullName>
    </submittedName>
</protein>
<comment type="caution">
    <text evidence="1">The sequence shown here is derived from an EMBL/GenBank/DDBJ whole genome shotgun (WGS) entry which is preliminary data.</text>
</comment>
<organism evidence="1 2">
    <name type="scientific">Candidatus Magnetoglobus multicellularis str. Araruama</name>
    <dbReference type="NCBI Taxonomy" id="890399"/>
    <lineage>
        <taxon>Bacteria</taxon>
        <taxon>Pseudomonadati</taxon>
        <taxon>Thermodesulfobacteriota</taxon>
        <taxon>Desulfobacteria</taxon>
        <taxon>Desulfobacterales</taxon>
        <taxon>Desulfobacteraceae</taxon>
        <taxon>Candidatus Magnetoglobus</taxon>
    </lineage>
</organism>
<evidence type="ECO:0000313" key="2">
    <source>
        <dbReference type="Proteomes" id="UP000189670"/>
    </source>
</evidence>
<accession>A0A1V1PFD8</accession>
<dbReference type="EMBL" id="ATBP01000049">
    <property type="protein sequence ID" value="ETR73601.1"/>
    <property type="molecule type" value="Genomic_DNA"/>
</dbReference>